<dbReference type="OrthoDB" id="9798386at2"/>
<dbReference type="PROSITE" id="PS51272">
    <property type="entry name" value="SLH"/>
    <property type="match status" value="2"/>
</dbReference>
<keyword evidence="7 9" id="KW-0720">Serine protease</keyword>
<dbReference type="InterPro" id="IPR037045">
    <property type="entry name" value="S8pro/Inhibitor_I9_sf"/>
</dbReference>
<dbReference type="EMBL" id="LVJH01000021">
    <property type="protein sequence ID" value="OAB42383.1"/>
    <property type="molecule type" value="Genomic_DNA"/>
</dbReference>
<evidence type="ECO:0000313" key="14">
    <source>
        <dbReference type="Proteomes" id="UP000076967"/>
    </source>
</evidence>
<protein>
    <recommendedName>
        <fullName evidence="12">SLH domain-containing protein</fullName>
    </recommendedName>
</protein>
<dbReference type="SUPFAM" id="SSF52025">
    <property type="entry name" value="PA domain"/>
    <property type="match status" value="1"/>
</dbReference>
<dbReference type="InterPro" id="IPR050131">
    <property type="entry name" value="Peptidase_S8_subtilisin-like"/>
</dbReference>
<evidence type="ECO:0000256" key="5">
    <source>
        <dbReference type="ARBA" id="ARBA00022729"/>
    </source>
</evidence>
<dbReference type="Gene3D" id="3.30.70.80">
    <property type="entry name" value="Peptidase S8 propeptide/proteinase inhibitor I9"/>
    <property type="match status" value="1"/>
</dbReference>
<feature type="domain" description="SLH" evidence="12">
    <location>
        <begin position="1472"/>
        <end position="1531"/>
    </location>
</feature>
<dbReference type="InterPro" id="IPR015500">
    <property type="entry name" value="Peptidase_S8_subtilisin-rel"/>
</dbReference>
<feature type="region of interest" description="Disordered" evidence="11">
    <location>
        <begin position="1146"/>
        <end position="1177"/>
    </location>
</feature>
<evidence type="ECO:0000256" key="7">
    <source>
        <dbReference type="ARBA" id="ARBA00022825"/>
    </source>
</evidence>
<evidence type="ECO:0000256" key="1">
    <source>
        <dbReference type="ARBA" id="ARBA00011073"/>
    </source>
</evidence>
<keyword evidence="3" id="KW-0964">Secreted</keyword>
<evidence type="ECO:0000256" key="4">
    <source>
        <dbReference type="ARBA" id="ARBA00022670"/>
    </source>
</evidence>
<dbReference type="PROSITE" id="PS00136">
    <property type="entry name" value="SUBTILASE_ASP"/>
    <property type="match status" value="1"/>
</dbReference>
<evidence type="ECO:0000259" key="12">
    <source>
        <dbReference type="PROSITE" id="PS51272"/>
    </source>
</evidence>
<dbReference type="Gene3D" id="3.40.50.200">
    <property type="entry name" value="Peptidase S8/S53 domain"/>
    <property type="match status" value="1"/>
</dbReference>
<dbReference type="InterPro" id="IPR022398">
    <property type="entry name" value="Peptidase_S8_His-AS"/>
</dbReference>
<dbReference type="Pfam" id="PF00082">
    <property type="entry name" value="Peptidase_S8"/>
    <property type="match status" value="1"/>
</dbReference>
<evidence type="ECO:0000256" key="10">
    <source>
        <dbReference type="RuleBase" id="RU003355"/>
    </source>
</evidence>
<dbReference type="InterPro" id="IPR036852">
    <property type="entry name" value="Peptidase_S8/S53_dom_sf"/>
</dbReference>
<evidence type="ECO:0000313" key="13">
    <source>
        <dbReference type="EMBL" id="OAB42383.1"/>
    </source>
</evidence>
<feature type="compositionally biased region" description="Low complexity" evidence="11">
    <location>
        <begin position="1153"/>
        <end position="1167"/>
    </location>
</feature>
<dbReference type="Pfam" id="PF02225">
    <property type="entry name" value="PA"/>
    <property type="match status" value="1"/>
</dbReference>
<dbReference type="InterPro" id="IPR010259">
    <property type="entry name" value="S8pro/Inhibitor_I9"/>
</dbReference>
<gene>
    <name evidence="13" type="ORF">PGLA_11955</name>
</gene>
<evidence type="ECO:0000256" key="8">
    <source>
        <dbReference type="PIRSR" id="PIRSR615500-1"/>
    </source>
</evidence>
<dbReference type="PROSITE" id="PS00138">
    <property type="entry name" value="SUBTILASE_SER"/>
    <property type="match status" value="1"/>
</dbReference>
<dbReference type="PROSITE" id="PS51892">
    <property type="entry name" value="SUBTILASE"/>
    <property type="match status" value="1"/>
</dbReference>
<keyword evidence="2" id="KW-0134">Cell wall</keyword>
<dbReference type="Proteomes" id="UP000076967">
    <property type="component" value="Unassembled WGS sequence"/>
</dbReference>
<proteinExistence type="inferred from homology"/>
<evidence type="ECO:0000256" key="6">
    <source>
        <dbReference type="ARBA" id="ARBA00022801"/>
    </source>
</evidence>
<evidence type="ECO:0000256" key="2">
    <source>
        <dbReference type="ARBA" id="ARBA00022512"/>
    </source>
</evidence>
<dbReference type="InterPro" id="IPR046450">
    <property type="entry name" value="PA_dom_sf"/>
</dbReference>
<dbReference type="PANTHER" id="PTHR43806:SF65">
    <property type="entry name" value="SERINE PROTEASE APRX"/>
    <property type="match status" value="1"/>
</dbReference>
<dbReference type="InterPro" id="IPR023827">
    <property type="entry name" value="Peptidase_S8_Asp-AS"/>
</dbReference>
<evidence type="ECO:0000256" key="9">
    <source>
        <dbReference type="PROSITE-ProRule" id="PRU01240"/>
    </source>
</evidence>
<dbReference type="InterPro" id="IPR000209">
    <property type="entry name" value="Peptidase_S8/S53_dom"/>
</dbReference>
<keyword evidence="14" id="KW-1185">Reference proteome</keyword>
<dbReference type="Pfam" id="PF00395">
    <property type="entry name" value="SLH"/>
    <property type="match status" value="2"/>
</dbReference>
<dbReference type="InterPro" id="IPR034213">
    <property type="entry name" value="S8_Vpr-like"/>
</dbReference>
<dbReference type="PROSITE" id="PS00137">
    <property type="entry name" value="SUBTILASE_HIS"/>
    <property type="match status" value="1"/>
</dbReference>
<dbReference type="GO" id="GO:0004252">
    <property type="term" value="F:serine-type endopeptidase activity"/>
    <property type="evidence" value="ECO:0007669"/>
    <property type="project" value="UniProtKB-UniRule"/>
</dbReference>
<keyword evidence="6 9" id="KW-0378">Hydrolase</keyword>
<dbReference type="CDD" id="cd02133">
    <property type="entry name" value="PA_C5a_like"/>
    <property type="match status" value="1"/>
</dbReference>
<reference evidence="13 14" key="1">
    <citation type="submission" date="2016-03" db="EMBL/GenBank/DDBJ databases">
        <title>Draft genome sequence of Paenibacillus glacialis DSM 22343.</title>
        <authorList>
            <person name="Shin S.-K."/>
            <person name="Yi H."/>
        </authorList>
    </citation>
    <scope>NUCLEOTIDE SEQUENCE [LARGE SCALE GENOMIC DNA]</scope>
    <source>
        <strain evidence="13 14">DSM 22343</strain>
    </source>
</reference>
<feature type="active site" description="Charge relay system" evidence="8 9">
    <location>
        <position position="586"/>
    </location>
</feature>
<dbReference type="PRINTS" id="PR00723">
    <property type="entry name" value="SUBTILISIN"/>
</dbReference>
<dbReference type="InterPro" id="IPR001119">
    <property type="entry name" value="SLH_dom"/>
</dbReference>
<dbReference type="RefSeq" id="WP_068532955.1">
    <property type="nucleotide sequence ID" value="NZ_LVJH01000021.1"/>
</dbReference>
<organism evidence="13 14">
    <name type="scientific">Paenibacillus glacialis</name>
    <dbReference type="NCBI Taxonomy" id="494026"/>
    <lineage>
        <taxon>Bacteria</taxon>
        <taxon>Bacillati</taxon>
        <taxon>Bacillota</taxon>
        <taxon>Bacilli</taxon>
        <taxon>Bacillales</taxon>
        <taxon>Paenibacillaceae</taxon>
        <taxon>Paenibacillus</taxon>
    </lineage>
</organism>
<accession>A0A162MD43</accession>
<evidence type="ECO:0000256" key="3">
    <source>
        <dbReference type="ARBA" id="ARBA00022525"/>
    </source>
</evidence>
<dbReference type="SUPFAM" id="SSF52743">
    <property type="entry name" value="Subtilisin-like"/>
    <property type="match status" value="1"/>
</dbReference>
<dbReference type="GO" id="GO:0006508">
    <property type="term" value="P:proteolysis"/>
    <property type="evidence" value="ECO:0007669"/>
    <property type="project" value="UniProtKB-KW"/>
</dbReference>
<dbReference type="PANTHER" id="PTHR43806">
    <property type="entry name" value="PEPTIDASE S8"/>
    <property type="match status" value="1"/>
</dbReference>
<sequence length="1531" mass="164037">MKKGTSIIRSYFIFLLSILLVLGIGFSNVSYAIDVEDSSKVNVPVQSTLKPLGNLDIKDRVKLPKLKNLETFGLNAQSNSESPQNYVLESDSDEPITVIVELDTEPTTVYEATVPSGARSSLSSHTNALRKEHSDFKSAVKSKSIAQFNREYTKVFNGYSITLPANQVDQLLDLPGVKSIYPNDEYHALDIVQSEGFTPSMDVSAPFIGADKMWDSGYTGKGIKVAVIDTGIDYNHPSLKDAYKDGYDFVDDDSDPMETLPDATKPIKNGNTYDTSHGTHVSGTIVGQGDPEHPDAGKGWVRGVAPGADLYVYRVLGPYGTGTTENIIAAIEKSIVDGMNVINLSLGSKLNNQYSAASKAADNASLAGVTVVLANGNNGPNASTVGSPASAQLAISVGASSPPVHTPVFESTQVGRIYAQLATYAPELTPVGQDLDLVYANLGSKEDYKNLDVTGKTVLVSRGVLSFGDKAINATAAGAKALIIHNNTAGEIAAQLGAPGNYVPTYTINQANGLALKDEITSGNTHITFSMIDEQDLMGDFSSRGPSLPSYSIKPDLSAPGVGIRSSIPSYTGDYTDAYEDLQGTSMAAPHIAGAVALMLEKTADDNLDLNPDQIKSLLANNSVPIKNRQGEPYAVNEQGAGRVSLVESSKAEAIVKVKEPLPSQLQGDANATYYTSSASFGQQRAGSHDSKLITIDNIGNSEQQYDIKLDWYNNNGVIVNPDVNTLNLNQGTPSNSFNLELDIPANTPDGEYDGQVVLTQKGNGHQLRVPFAVFVGRSYDRDEITDIDFSEVVFSPNGDSIVDTTDISFAVNEPLDNFFFIVYDGNTGAPLGYTYYSPDVKPIHEVDYHKFTWDGTIFDLVNDAKISLTDGYYIIAPALLDTSEILDESAYGFLVDLSAPEIDLDSVTLIPNTVQPEIGTISGDIIDDLQFQLIDPNTLLSELVSVGAVIETSDGLQQVNGTVDEDGHFEIDVPLQQGDTKYYLFVYDSTGNGLRTPAKVIQYPIVPDSSQVNLSASKKEVLVGESFDVNVNYDVTEAVYSAAFKLTFDSQLALKKVTSTVTNDVYTDADFSLLDITDVAGTDKKQLKYKVSLPNGGTQGSLVQLTFVGSKQGTYPTSISNVALLDVNNIPVQVYGLSPAVVKVTKPKQPDPDGSGSGSTSPSYSTNVNTSPTPKTLKFKQGSVVESDKSGKHNAVFTVAASVITEQLKKADAKVVTLDISDVPVDSYDTFNVHMDSPLVTQLQTAKKDLVIVGKGFEITIPYLSIANFTSKDGFNLSLSFAKADSSKSIKAPEGGTAKLTSPVLTIHEALTKLTAPIKITLNLDKANYTDLLKVGAYSLSSSNVWTHMGAGNHSTSTSISFSTTTLGSFTSAEVQKSFTDVLTHWAKHEIEILASQFLVTGKGTTSTFKPNDQVNQAEFKTILDRLLSSTSTWADRIAEQGARGNITREQAAILLASALRGDSKDATVTELVFQDTASISSKALEAVAFVTSKGYLKGDPNQNFNPKGKLTRAEVAIIAYRVLLDLQTK</sequence>
<evidence type="ECO:0000256" key="11">
    <source>
        <dbReference type="SAM" id="MobiDB-lite"/>
    </source>
</evidence>
<dbReference type="Gene3D" id="3.50.30.30">
    <property type="match status" value="1"/>
</dbReference>
<name>A0A162MD43_9BACL</name>
<dbReference type="InterPro" id="IPR023828">
    <property type="entry name" value="Peptidase_S8_Ser-AS"/>
</dbReference>
<feature type="active site" description="Charge relay system" evidence="8 9">
    <location>
        <position position="277"/>
    </location>
</feature>
<dbReference type="CDD" id="cd07474">
    <property type="entry name" value="Peptidases_S8_subtilisin_Vpr-like"/>
    <property type="match status" value="1"/>
</dbReference>
<feature type="domain" description="SLH" evidence="12">
    <location>
        <begin position="1375"/>
        <end position="1439"/>
    </location>
</feature>
<dbReference type="InterPro" id="IPR003137">
    <property type="entry name" value="PA_domain"/>
</dbReference>
<comment type="similarity">
    <text evidence="1 9 10">Belongs to the peptidase S8 family.</text>
</comment>
<keyword evidence="5" id="KW-0732">Signal</keyword>
<keyword evidence="4 9" id="KW-0645">Protease</keyword>
<feature type="active site" description="Charge relay system" evidence="8 9">
    <location>
        <position position="229"/>
    </location>
</feature>
<dbReference type="STRING" id="494026.PGLA_11955"/>
<dbReference type="Pfam" id="PF05922">
    <property type="entry name" value="Inhibitor_I9"/>
    <property type="match status" value="1"/>
</dbReference>
<comment type="caution">
    <text evidence="13">The sequence shown here is derived from an EMBL/GenBank/DDBJ whole genome shotgun (WGS) entry which is preliminary data.</text>
</comment>